<protein>
    <submittedName>
        <fullName evidence="2">Prepilin-type N-terminal cleavage/methylation domain-containing protein</fullName>
    </submittedName>
</protein>
<organism evidence="2 3">
    <name type="scientific">Massilia consociata</name>
    <dbReference type="NCBI Taxonomy" id="760117"/>
    <lineage>
        <taxon>Bacteria</taxon>
        <taxon>Pseudomonadati</taxon>
        <taxon>Pseudomonadota</taxon>
        <taxon>Betaproteobacteria</taxon>
        <taxon>Burkholderiales</taxon>
        <taxon>Oxalobacteraceae</taxon>
        <taxon>Telluria group</taxon>
        <taxon>Massilia</taxon>
    </lineage>
</organism>
<dbReference type="RefSeq" id="WP_379680613.1">
    <property type="nucleotide sequence ID" value="NZ_JBHLWP010000014.1"/>
</dbReference>
<evidence type="ECO:0000313" key="2">
    <source>
        <dbReference type="EMBL" id="MFC0253521.1"/>
    </source>
</evidence>
<keyword evidence="1" id="KW-0812">Transmembrane</keyword>
<dbReference type="Pfam" id="PF07963">
    <property type="entry name" value="N_methyl"/>
    <property type="match status" value="1"/>
</dbReference>
<keyword evidence="3" id="KW-1185">Reference proteome</keyword>
<keyword evidence="1" id="KW-1133">Transmembrane helix</keyword>
<dbReference type="SUPFAM" id="SSF54523">
    <property type="entry name" value="Pili subunits"/>
    <property type="match status" value="1"/>
</dbReference>
<comment type="caution">
    <text evidence="2">The sequence shown here is derived from an EMBL/GenBank/DDBJ whole genome shotgun (WGS) entry which is preliminary data.</text>
</comment>
<dbReference type="PROSITE" id="PS00409">
    <property type="entry name" value="PROKAR_NTER_METHYL"/>
    <property type="match status" value="1"/>
</dbReference>
<gene>
    <name evidence="2" type="ORF">ACFFJK_16600</name>
</gene>
<name>A0ABV6FJE4_9BURK</name>
<evidence type="ECO:0000256" key="1">
    <source>
        <dbReference type="SAM" id="Phobius"/>
    </source>
</evidence>
<dbReference type="InterPro" id="IPR012902">
    <property type="entry name" value="N_methyl_site"/>
</dbReference>
<reference evidence="2 3" key="1">
    <citation type="submission" date="2024-09" db="EMBL/GenBank/DDBJ databases">
        <authorList>
            <person name="Sun Q."/>
            <person name="Mori K."/>
        </authorList>
    </citation>
    <scope>NUCLEOTIDE SEQUENCE [LARGE SCALE GENOMIC DNA]</scope>
    <source>
        <strain evidence="2 3">CCM 7792</strain>
    </source>
</reference>
<dbReference type="Proteomes" id="UP001589773">
    <property type="component" value="Unassembled WGS sequence"/>
</dbReference>
<proteinExistence type="predicted"/>
<accession>A0ABV6FJE4</accession>
<evidence type="ECO:0000313" key="3">
    <source>
        <dbReference type="Proteomes" id="UP001589773"/>
    </source>
</evidence>
<keyword evidence="1" id="KW-0472">Membrane</keyword>
<dbReference type="EMBL" id="JBHLWP010000014">
    <property type="protein sequence ID" value="MFC0253521.1"/>
    <property type="molecule type" value="Genomic_DNA"/>
</dbReference>
<sequence length="151" mass="15670">MSARRMAGVTLVELVIAIVILSVALAGLVAAFARATRASTDPVVTRQMVAIAESMMEEVLLKPYAPAAGGSTRTDYNDIWDFNAYPADSPVTDIGGGGFNGLERYTVTVTVEALAAGGVTGIAAAGDAARIRVTVRHGAGSFTLTGWRTRP</sequence>
<feature type="transmembrane region" description="Helical" evidence="1">
    <location>
        <begin position="12"/>
        <end position="33"/>
    </location>
</feature>
<dbReference type="InterPro" id="IPR045584">
    <property type="entry name" value="Pilin-like"/>
</dbReference>